<dbReference type="OrthoDB" id="2115716at2759"/>
<dbReference type="Gene3D" id="3.40.50.300">
    <property type="entry name" value="P-loop containing nucleotide triphosphate hydrolases"/>
    <property type="match status" value="1"/>
</dbReference>
<dbReference type="InterPro" id="IPR003959">
    <property type="entry name" value="ATPase_AAA_core"/>
</dbReference>
<dbReference type="InterPro" id="IPR050168">
    <property type="entry name" value="AAA_ATPase_domain"/>
</dbReference>
<keyword evidence="3" id="KW-1185">Reference proteome</keyword>
<dbReference type="GO" id="GO:0005634">
    <property type="term" value="C:nucleus"/>
    <property type="evidence" value="ECO:0007669"/>
    <property type="project" value="TreeGrafter"/>
</dbReference>
<dbReference type="PANTHER" id="PTHR23077">
    <property type="entry name" value="AAA-FAMILY ATPASE"/>
    <property type="match status" value="1"/>
</dbReference>
<dbReference type="Pfam" id="PF00004">
    <property type="entry name" value="AAA"/>
    <property type="match status" value="1"/>
</dbReference>
<dbReference type="AlphaFoldDB" id="A0A6A6W694"/>
<evidence type="ECO:0000259" key="1">
    <source>
        <dbReference type="Pfam" id="PF00004"/>
    </source>
</evidence>
<dbReference type="CDD" id="cd19481">
    <property type="entry name" value="RecA-like_protease"/>
    <property type="match status" value="1"/>
</dbReference>
<dbReference type="Proteomes" id="UP000799437">
    <property type="component" value="Unassembled WGS sequence"/>
</dbReference>
<feature type="domain" description="ATPase AAA-type core" evidence="1">
    <location>
        <begin position="231"/>
        <end position="347"/>
    </location>
</feature>
<dbReference type="GO" id="GO:1990275">
    <property type="term" value="F:preribosome binding"/>
    <property type="evidence" value="ECO:0007669"/>
    <property type="project" value="TreeGrafter"/>
</dbReference>
<dbReference type="RefSeq" id="XP_033599528.1">
    <property type="nucleotide sequence ID" value="XM_033741933.1"/>
</dbReference>
<evidence type="ECO:0000313" key="2">
    <source>
        <dbReference type="EMBL" id="KAF2757077.1"/>
    </source>
</evidence>
<evidence type="ECO:0000313" key="3">
    <source>
        <dbReference type="Proteomes" id="UP000799437"/>
    </source>
</evidence>
<dbReference type="PANTHER" id="PTHR23077:SF132">
    <property type="entry name" value="ATP-DEPENDENT ZN PROTEASE"/>
    <property type="match status" value="1"/>
</dbReference>
<dbReference type="GO" id="GO:0003723">
    <property type="term" value="F:RNA binding"/>
    <property type="evidence" value="ECO:0007669"/>
    <property type="project" value="TreeGrafter"/>
</dbReference>
<name>A0A6A6W694_9PEZI</name>
<accession>A0A6A6W694</accession>
<dbReference type="GeneID" id="54482987"/>
<dbReference type="SUPFAM" id="SSF52540">
    <property type="entry name" value="P-loop containing nucleoside triphosphate hydrolases"/>
    <property type="match status" value="1"/>
</dbReference>
<dbReference type="InterPro" id="IPR027417">
    <property type="entry name" value="P-loop_NTPase"/>
</dbReference>
<reference evidence="2" key="1">
    <citation type="journal article" date="2020" name="Stud. Mycol.">
        <title>101 Dothideomycetes genomes: a test case for predicting lifestyles and emergence of pathogens.</title>
        <authorList>
            <person name="Haridas S."/>
            <person name="Albert R."/>
            <person name="Binder M."/>
            <person name="Bloem J."/>
            <person name="Labutti K."/>
            <person name="Salamov A."/>
            <person name="Andreopoulos B."/>
            <person name="Baker S."/>
            <person name="Barry K."/>
            <person name="Bills G."/>
            <person name="Bluhm B."/>
            <person name="Cannon C."/>
            <person name="Castanera R."/>
            <person name="Culley D."/>
            <person name="Daum C."/>
            <person name="Ezra D."/>
            <person name="Gonzalez J."/>
            <person name="Henrissat B."/>
            <person name="Kuo A."/>
            <person name="Liang C."/>
            <person name="Lipzen A."/>
            <person name="Lutzoni F."/>
            <person name="Magnuson J."/>
            <person name="Mondo S."/>
            <person name="Nolan M."/>
            <person name="Ohm R."/>
            <person name="Pangilinan J."/>
            <person name="Park H.-J."/>
            <person name="Ramirez L."/>
            <person name="Alfaro M."/>
            <person name="Sun H."/>
            <person name="Tritt A."/>
            <person name="Yoshinaga Y."/>
            <person name="Zwiers L.-H."/>
            <person name="Turgeon B."/>
            <person name="Goodwin S."/>
            <person name="Spatafora J."/>
            <person name="Crous P."/>
            <person name="Grigoriev I."/>
        </authorList>
    </citation>
    <scope>NUCLEOTIDE SEQUENCE</scope>
    <source>
        <strain evidence="2">CBS 121739</strain>
    </source>
</reference>
<organism evidence="2 3">
    <name type="scientific">Pseudovirgaria hyperparasitica</name>
    <dbReference type="NCBI Taxonomy" id="470096"/>
    <lineage>
        <taxon>Eukaryota</taxon>
        <taxon>Fungi</taxon>
        <taxon>Dikarya</taxon>
        <taxon>Ascomycota</taxon>
        <taxon>Pezizomycotina</taxon>
        <taxon>Dothideomycetes</taxon>
        <taxon>Dothideomycetes incertae sedis</taxon>
        <taxon>Acrospermales</taxon>
        <taxon>Acrospermaceae</taxon>
        <taxon>Pseudovirgaria</taxon>
    </lineage>
</organism>
<dbReference type="GO" id="GO:0016887">
    <property type="term" value="F:ATP hydrolysis activity"/>
    <property type="evidence" value="ECO:0007669"/>
    <property type="project" value="InterPro"/>
</dbReference>
<dbReference type="GO" id="GO:0005524">
    <property type="term" value="F:ATP binding"/>
    <property type="evidence" value="ECO:0007669"/>
    <property type="project" value="InterPro"/>
</dbReference>
<gene>
    <name evidence="2" type="ORF">EJ05DRAFT_440493</name>
</gene>
<dbReference type="EMBL" id="ML996574">
    <property type="protein sequence ID" value="KAF2757077.1"/>
    <property type="molecule type" value="Genomic_DNA"/>
</dbReference>
<dbReference type="GO" id="GO:0042254">
    <property type="term" value="P:ribosome biogenesis"/>
    <property type="evidence" value="ECO:0007669"/>
    <property type="project" value="TreeGrafter"/>
</dbReference>
<protein>
    <submittedName>
        <fullName evidence="2">P-loop containing nucleoside triphosphate hydrolase protein</fullName>
    </submittedName>
</protein>
<keyword evidence="2" id="KW-0378">Hydrolase</keyword>
<sequence>MSTSEPFTIIEDEGSHQPQVYKEFQKGWSSSYASIDVQLIVALQQKHPDLIVTAVPGTNVNLLQFAAAGFATATLDSAVEPVVRLRGFVPPPPRGDGTGYLADANLFARYNYRWNDEYFILYTVYTDPLGGTTQFILKEPVREETAQSHSSITDKLIRTIGEWVTKKANGIWVYDGYWRKDTSLWEQVQKADWKDVILDEKKKKDLRSVSKKFFDNEDVYKRYGVPWKRGLIFHGPVGNGKTISIKAMMKEMIERGVEALYVKSAPYTYNIGDVFNMVRKLAPCLLVLEDIETIVTEQTRSYFFNEVDGLESNDGLLMVASTNYLDRLDPGLSKRPSRFDRKYLFPLPNKEERRLYSLYWYQKLKEQMEFPKSLCSAIAGITAGFSFAYLKEAFVTTLLEIANKHNDDDSSIVDTDDDMEDDLDRYEFWRAFKQ</sequence>
<proteinExistence type="predicted"/>